<dbReference type="GO" id="GO:0006334">
    <property type="term" value="P:nucleosome assembly"/>
    <property type="evidence" value="ECO:0007669"/>
    <property type="project" value="InterPro"/>
</dbReference>
<keyword evidence="9" id="KW-0539">Nucleus</keyword>
<keyword evidence="7" id="KW-0804">Transcription</keyword>
<feature type="compositionally biased region" description="Polar residues" evidence="11">
    <location>
        <begin position="276"/>
        <end position="287"/>
    </location>
</feature>
<evidence type="ECO:0000256" key="4">
    <source>
        <dbReference type="ARBA" id="ARBA00011705"/>
    </source>
</evidence>
<dbReference type="PIRSF" id="PIRSF037759">
    <property type="entry name" value="Histone_Asf1"/>
    <property type="match status" value="1"/>
</dbReference>
<evidence type="ECO:0000256" key="8">
    <source>
        <dbReference type="ARBA" id="ARBA00023186"/>
    </source>
</evidence>
<keyword evidence="13" id="KW-1185">Reference proteome</keyword>
<dbReference type="GO" id="GO:0005634">
    <property type="term" value="C:nucleus"/>
    <property type="evidence" value="ECO:0007669"/>
    <property type="project" value="UniProtKB-SubCell"/>
</dbReference>
<evidence type="ECO:0000256" key="5">
    <source>
        <dbReference type="ARBA" id="ARBA00022853"/>
    </source>
</evidence>
<dbReference type="GO" id="GO:0006337">
    <property type="term" value="P:nucleosome disassembly"/>
    <property type="evidence" value="ECO:0007669"/>
    <property type="project" value="InterPro"/>
</dbReference>
<reference evidence="12" key="1">
    <citation type="journal article" date="2021" name="Nat. Commun.">
        <title>Genetic determinants of endophytism in the Arabidopsis root mycobiome.</title>
        <authorList>
            <person name="Mesny F."/>
            <person name="Miyauchi S."/>
            <person name="Thiergart T."/>
            <person name="Pickel B."/>
            <person name="Atanasova L."/>
            <person name="Karlsson M."/>
            <person name="Huettel B."/>
            <person name="Barry K.W."/>
            <person name="Haridas S."/>
            <person name="Chen C."/>
            <person name="Bauer D."/>
            <person name="Andreopoulos W."/>
            <person name="Pangilinan J."/>
            <person name="LaButti K."/>
            <person name="Riley R."/>
            <person name="Lipzen A."/>
            <person name="Clum A."/>
            <person name="Drula E."/>
            <person name="Henrissat B."/>
            <person name="Kohler A."/>
            <person name="Grigoriev I.V."/>
            <person name="Martin F.M."/>
            <person name="Hacquard S."/>
        </authorList>
    </citation>
    <scope>NUCLEOTIDE SEQUENCE</scope>
    <source>
        <strain evidence="12">MPI-CAGE-AT-0016</strain>
    </source>
</reference>
<dbReference type="Pfam" id="PF04729">
    <property type="entry name" value="ASF1_hist_chap"/>
    <property type="match status" value="1"/>
</dbReference>
<dbReference type="InterPro" id="IPR017282">
    <property type="entry name" value="Hist_deposition_Asf1"/>
</dbReference>
<proteinExistence type="inferred from homology"/>
<evidence type="ECO:0000256" key="3">
    <source>
        <dbReference type="ARBA" id="ARBA00006051"/>
    </source>
</evidence>
<name>A0A8K0X4F6_9PEZI</name>
<accession>A0A8K0X4F6</accession>
<dbReference type="InterPro" id="IPR006818">
    <property type="entry name" value="ASF1-like"/>
</dbReference>
<dbReference type="GO" id="GO:0006335">
    <property type="term" value="P:DNA replication-dependent chromatin assembly"/>
    <property type="evidence" value="ECO:0007669"/>
    <property type="project" value="TreeGrafter"/>
</dbReference>
<comment type="caution">
    <text evidence="12">The sequence shown here is derived from an EMBL/GenBank/DDBJ whole genome shotgun (WGS) entry which is preliminary data.</text>
</comment>
<comment type="subunit">
    <text evidence="4">Interacts with histone H3 and histone H4.</text>
</comment>
<evidence type="ECO:0000256" key="10">
    <source>
        <dbReference type="PIRNR" id="PIRNR037759"/>
    </source>
</evidence>
<dbReference type="PANTHER" id="PTHR12040:SF0">
    <property type="entry name" value="HISTONE CHAPERONE ASF1"/>
    <property type="match status" value="1"/>
</dbReference>
<dbReference type="SUPFAM" id="SSF101546">
    <property type="entry name" value="ASF1-like"/>
    <property type="match status" value="1"/>
</dbReference>
<dbReference type="Gene3D" id="2.60.40.1490">
    <property type="entry name" value="Histone chaperone ASF1-like"/>
    <property type="match status" value="1"/>
</dbReference>
<evidence type="ECO:0000256" key="6">
    <source>
        <dbReference type="ARBA" id="ARBA00023015"/>
    </source>
</evidence>
<dbReference type="AlphaFoldDB" id="A0A8K0X4F6"/>
<feature type="region of interest" description="Disordered" evidence="11">
    <location>
        <begin position="161"/>
        <end position="293"/>
    </location>
</feature>
<feature type="compositionally biased region" description="Acidic residues" evidence="11">
    <location>
        <begin position="169"/>
        <end position="195"/>
    </location>
</feature>
<keyword evidence="8" id="KW-0143">Chaperone</keyword>
<feature type="compositionally biased region" description="Acidic residues" evidence="11">
    <location>
        <begin position="231"/>
        <end position="272"/>
    </location>
</feature>
<dbReference type="OrthoDB" id="29755at2759"/>
<dbReference type="InterPro" id="IPR036747">
    <property type="entry name" value="ASF1-like_sf"/>
</dbReference>
<dbReference type="Proteomes" id="UP000813385">
    <property type="component" value="Unassembled WGS sequence"/>
</dbReference>
<dbReference type="GO" id="GO:0042393">
    <property type="term" value="F:histone binding"/>
    <property type="evidence" value="ECO:0007669"/>
    <property type="project" value="InterPro"/>
</dbReference>
<evidence type="ECO:0000256" key="11">
    <source>
        <dbReference type="SAM" id="MobiDB-lite"/>
    </source>
</evidence>
<organism evidence="12 13">
    <name type="scientific">Plectosphaerella cucumerina</name>
    <dbReference type="NCBI Taxonomy" id="40658"/>
    <lineage>
        <taxon>Eukaryota</taxon>
        <taxon>Fungi</taxon>
        <taxon>Dikarya</taxon>
        <taxon>Ascomycota</taxon>
        <taxon>Pezizomycotina</taxon>
        <taxon>Sordariomycetes</taxon>
        <taxon>Hypocreomycetidae</taxon>
        <taxon>Glomerellales</taxon>
        <taxon>Plectosphaerellaceae</taxon>
        <taxon>Plectosphaerella</taxon>
    </lineage>
</organism>
<evidence type="ECO:0000256" key="7">
    <source>
        <dbReference type="ARBA" id="ARBA00023163"/>
    </source>
</evidence>
<comment type="function">
    <text evidence="1 10">Histone chaperone that facilitates histone deposition and histone exchange and removal during nucleosome assembly and disassembly.</text>
</comment>
<evidence type="ECO:0000313" key="13">
    <source>
        <dbReference type="Proteomes" id="UP000813385"/>
    </source>
</evidence>
<evidence type="ECO:0000256" key="2">
    <source>
        <dbReference type="ARBA" id="ARBA00004123"/>
    </source>
</evidence>
<sequence length="293" mass="32563">MSVVSLLGVQVMNNPAKFTDKYEFEITFECLEQLEKDLEWKLTYVGSATSDQYDQELDSLLVGPIPVGVNKFVFEADAPNTSRIPDNDILGVTVVLLTCAYDGREFVRVGYYVNNEYDSEELNAEPPSKLLIDRVRRNILSEKPRVTRFAIKWYGQRCFRPRRVPPEQPEADLVADEDEYGAEEREEEEAEEAEGSDAKANGEQKASNGEDMEMGGVETGQGDDKAKPAGDVDEDEVSDDGSVDIEGESEDELEEDELAEGEAMDEDAMEVDANDKSANNGAPQTQPVEVKSH</sequence>
<evidence type="ECO:0000313" key="12">
    <source>
        <dbReference type="EMBL" id="KAH7361695.1"/>
    </source>
</evidence>
<evidence type="ECO:0000256" key="1">
    <source>
        <dbReference type="ARBA" id="ARBA00003961"/>
    </source>
</evidence>
<dbReference type="PANTHER" id="PTHR12040">
    <property type="entry name" value="ANTI-SILENCING PROTEIN 1"/>
    <property type="match status" value="1"/>
</dbReference>
<dbReference type="EMBL" id="JAGPXD010000003">
    <property type="protein sequence ID" value="KAH7361695.1"/>
    <property type="molecule type" value="Genomic_DNA"/>
</dbReference>
<protein>
    <recommendedName>
        <fullName evidence="10">Histone chaperone</fullName>
    </recommendedName>
</protein>
<evidence type="ECO:0000256" key="9">
    <source>
        <dbReference type="ARBA" id="ARBA00023242"/>
    </source>
</evidence>
<gene>
    <name evidence="12" type="ORF">B0T11DRAFT_224357</name>
</gene>
<keyword evidence="6" id="KW-0805">Transcription regulation</keyword>
<dbReference type="GO" id="GO:0000785">
    <property type="term" value="C:chromatin"/>
    <property type="evidence" value="ECO:0007669"/>
    <property type="project" value="TreeGrafter"/>
</dbReference>
<comment type="similarity">
    <text evidence="3 10">Belongs to the ASF1 family.</text>
</comment>
<dbReference type="FunFam" id="2.60.40.1490:FF:000001">
    <property type="entry name" value="Histone chaperone ASF1"/>
    <property type="match status" value="1"/>
</dbReference>
<comment type="subcellular location">
    <subcellularLocation>
        <location evidence="2 10">Nucleus</location>
    </subcellularLocation>
</comment>
<keyword evidence="5" id="KW-0156">Chromatin regulator</keyword>